<evidence type="ECO:0000256" key="1">
    <source>
        <dbReference type="SAM" id="MobiDB-lite"/>
    </source>
</evidence>
<reference evidence="2" key="1">
    <citation type="journal article" date="2020" name="Stud. Mycol.">
        <title>101 Dothideomycetes genomes: a test case for predicting lifestyles and emergence of pathogens.</title>
        <authorList>
            <person name="Haridas S."/>
            <person name="Albert R."/>
            <person name="Binder M."/>
            <person name="Bloem J."/>
            <person name="Labutti K."/>
            <person name="Salamov A."/>
            <person name="Andreopoulos B."/>
            <person name="Baker S."/>
            <person name="Barry K."/>
            <person name="Bills G."/>
            <person name="Bluhm B."/>
            <person name="Cannon C."/>
            <person name="Castanera R."/>
            <person name="Culley D."/>
            <person name="Daum C."/>
            <person name="Ezra D."/>
            <person name="Gonzalez J."/>
            <person name="Henrissat B."/>
            <person name="Kuo A."/>
            <person name="Liang C."/>
            <person name="Lipzen A."/>
            <person name="Lutzoni F."/>
            <person name="Magnuson J."/>
            <person name="Mondo S."/>
            <person name="Nolan M."/>
            <person name="Ohm R."/>
            <person name="Pangilinan J."/>
            <person name="Park H.-J."/>
            <person name="Ramirez L."/>
            <person name="Alfaro M."/>
            <person name="Sun H."/>
            <person name="Tritt A."/>
            <person name="Yoshinaga Y."/>
            <person name="Zwiers L.-H."/>
            <person name="Turgeon B."/>
            <person name="Goodwin S."/>
            <person name="Spatafora J."/>
            <person name="Crous P."/>
            <person name="Grigoriev I."/>
        </authorList>
    </citation>
    <scope>NUCLEOTIDE SEQUENCE</scope>
    <source>
        <strain evidence="2">CBS 690.94</strain>
    </source>
</reference>
<proteinExistence type="predicted"/>
<dbReference type="AlphaFoldDB" id="A0A9P4PF63"/>
<keyword evidence="3" id="KW-1185">Reference proteome</keyword>
<protein>
    <submittedName>
        <fullName evidence="2">Uncharacterized protein</fullName>
    </submittedName>
</protein>
<sequence>MGGVGGRGRGGAGHGRAGVRAACSLRMGEEGARQRGGPNAKRGAGGSVERPSACVRWTRSGWWASEERVGVQSTGDASCSCRGRRGRSLALWKWRRLL</sequence>
<dbReference type="Proteomes" id="UP000799764">
    <property type="component" value="Unassembled WGS sequence"/>
</dbReference>
<evidence type="ECO:0000313" key="2">
    <source>
        <dbReference type="EMBL" id="KAF2441914.1"/>
    </source>
</evidence>
<evidence type="ECO:0000313" key="3">
    <source>
        <dbReference type="Proteomes" id="UP000799764"/>
    </source>
</evidence>
<gene>
    <name evidence="2" type="ORF">P171DRAFT_82127</name>
</gene>
<accession>A0A9P4PF63</accession>
<name>A0A9P4PF63_9PLEO</name>
<dbReference type="EMBL" id="MU001505">
    <property type="protein sequence ID" value="KAF2441914.1"/>
    <property type="molecule type" value="Genomic_DNA"/>
</dbReference>
<comment type="caution">
    <text evidence="2">The sequence shown here is derived from an EMBL/GenBank/DDBJ whole genome shotgun (WGS) entry which is preliminary data.</text>
</comment>
<feature type="region of interest" description="Disordered" evidence="1">
    <location>
        <begin position="28"/>
        <end position="51"/>
    </location>
</feature>
<organism evidence="2 3">
    <name type="scientific">Karstenula rhodostoma CBS 690.94</name>
    <dbReference type="NCBI Taxonomy" id="1392251"/>
    <lineage>
        <taxon>Eukaryota</taxon>
        <taxon>Fungi</taxon>
        <taxon>Dikarya</taxon>
        <taxon>Ascomycota</taxon>
        <taxon>Pezizomycotina</taxon>
        <taxon>Dothideomycetes</taxon>
        <taxon>Pleosporomycetidae</taxon>
        <taxon>Pleosporales</taxon>
        <taxon>Massarineae</taxon>
        <taxon>Didymosphaeriaceae</taxon>
        <taxon>Karstenula</taxon>
    </lineage>
</organism>